<dbReference type="AlphaFoldDB" id="A0A151RD93"/>
<evidence type="ECO:0000259" key="1">
    <source>
        <dbReference type="Pfam" id="PF07727"/>
    </source>
</evidence>
<protein>
    <recommendedName>
        <fullName evidence="1">Reverse transcriptase Ty1/copia-type domain-containing protein</fullName>
    </recommendedName>
</protein>
<sequence length="97" mass="11370">MSDYETNLSVEEESLLAMMITNSEDPQSFEEAYTSQNWREVMDTEMKEIEKNNTWELVDILDGVKPIGVKWIFKTKFNEHGQIEKYKARLVAKGYAQ</sequence>
<name>A0A151RD93_CAJCA</name>
<keyword evidence="3" id="KW-1185">Reference proteome</keyword>
<feature type="domain" description="Reverse transcriptase Ty1/copia-type" evidence="1">
    <location>
        <begin position="52"/>
        <end position="97"/>
    </location>
</feature>
<organism evidence="2 3">
    <name type="scientific">Cajanus cajan</name>
    <name type="common">Pigeon pea</name>
    <name type="synonym">Cajanus indicus</name>
    <dbReference type="NCBI Taxonomy" id="3821"/>
    <lineage>
        <taxon>Eukaryota</taxon>
        <taxon>Viridiplantae</taxon>
        <taxon>Streptophyta</taxon>
        <taxon>Embryophyta</taxon>
        <taxon>Tracheophyta</taxon>
        <taxon>Spermatophyta</taxon>
        <taxon>Magnoliopsida</taxon>
        <taxon>eudicotyledons</taxon>
        <taxon>Gunneridae</taxon>
        <taxon>Pentapetalae</taxon>
        <taxon>rosids</taxon>
        <taxon>fabids</taxon>
        <taxon>Fabales</taxon>
        <taxon>Fabaceae</taxon>
        <taxon>Papilionoideae</taxon>
        <taxon>50 kb inversion clade</taxon>
        <taxon>NPAAA clade</taxon>
        <taxon>indigoferoid/millettioid clade</taxon>
        <taxon>Phaseoleae</taxon>
        <taxon>Cajanus</taxon>
    </lineage>
</organism>
<dbReference type="Pfam" id="PF07727">
    <property type="entry name" value="RVT_2"/>
    <property type="match status" value="1"/>
</dbReference>
<dbReference type="Proteomes" id="UP000075243">
    <property type="component" value="Unassembled WGS sequence"/>
</dbReference>
<proteinExistence type="predicted"/>
<dbReference type="STRING" id="3821.A0A151RD93"/>
<evidence type="ECO:0000313" key="2">
    <source>
        <dbReference type="EMBL" id="KYP40552.1"/>
    </source>
</evidence>
<dbReference type="InterPro" id="IPR013103">
    <property type="entry name" value="RVT_2"/>
</dbReference>
<dbReference type="Gramene" id="C.cajan_35790.t">
    <property type="protein sequence ID" value="C.cajan_35790.t.cds1"/>
    <property type="gene ID" value="C.cajan_35790"/>
</dbReference>
<reference evidence="2" key="1">
    <citation type="journal article" date="2012" name="Nat. Biotechnol.">
        <title>Draft genome sequence of pigeonpea (Cajanus cajan), an orphan legume crop of resource-poor farmers.</title>
        <authorList>
            <person name="Varshney R.K."/>
            <person name="Chen W."/>
            <person name="Li Y."/>
            <person name="Bharti A.K."/>
            <person name="Saxena R.K."/>
            <person name="Schlueter J.A."/>
            <person name="Donoghue M.T."/>
            <person name="Azam S."/>
            <person name="Fan G."/>
            <person name="Whaley A.M."/>
            <person name="Farmer A.D."/>
            <person name="Sheridan J."/>
            <person name="Iwata A."/>
            <person name="Tuteja R."/>
            <person name="Penmetsa R.V."/>
            <person name="Wu W."/>
            <person name="Upadhyaya H.D."/>
            <person name="Yang S.P."/>
            <person name="Shah T."/>
            <person name="Saxena K.B."/>
            <person name="Michael T."/>
            <person name="McCombie W.R."/>
            <person name="Yang B."/>
            <person name="Zhang G."/>
            <person name="Yang H."/>
            <person name="Wang J."/>
            <person name="Spillane C."/>
            <person name="Cook D.R."/>
            <person name="May G.D."/>
            <person name="Xu X."/>
            <person name="Jackson S.A."/>
        </authorList>
    </citation>
    <scope>NUCLEOTIDE SEQUENCE [LARGE SCALE GENOMIC DNA]</scope>
</reference>
<gene>
    <name evidence="2" type="ORF">KK1_038107</name>
</gene>
<evidence type="ECO:0000313" key="3">
    <source>
        <dbReference type="Proteomes" id="UP000075243"/>
    </source>
</evidence>
<dbReference type="EMBL" id="KQ483828">
    <property type="protein sequence ID" value="KYP40552.1"/>
    <property type="molecule type" value="Genomic_DNA"/>
</dbReference>
<accession>A0A151RD93</accession>